<protein>
    <submittedName>
        <fullName evidence="1">Uncharacterized protein</fullName>
    </submittedName>
</protein>
<evidence type="ECO:0000313" key="2">
    <source>
        <dbReference type="Proteomes" id="UP000830454"/>
    </source>
</evidence>
<reference evidence="1" key="2">
    <citation type="submission" date="2022-04" db="EMBL/GenBank/DDBJ databases">
        <title>Complete Genome Sequence of Flavobacterium sediminilitoris YSM-43, Isolated from a Tidal Sediment.</title>
        <authorList>
            <person name="Lee P.A."/>
        </authorList>
    </citation>
    <scope>NUCLEOTIDE SEQUENCE</scope>
    <source>
        <strain evidence="1">YSM-43</strain>
    </source>
</reference>
<proteinExistence type="predicted"/>
<dbReference type="Gene3D" id="2.40.128.480">
    <property type="entry name" value="Rhodococcus equi virulence-associated protein"/>
    <property type="match status" value="1"/>
</dbReference>
<organism evidence="1 2">
    <name type="scientific">Flavobacterium sediminilitoris</name>
    <dbReference type="NCBI Taxonomy" id="2024526"/>
    <lineage>
        <taxon>Bacteria</taxon>
        <taxon>Pseudomonadati</taxon>
        <taxon>Bacteroidota</taxon>
        <taxon>Flavobacteriia</taxon>
        <taxon>Flavobacteriales</taxon>
        <taxon>Flavobacteriaceae</taxon>
        <taxon>Flavobacterium</taxon>
    </lineage>
</organism>
<name>A0ABY4HKE7_9FLAO</name>
<dbReference type="Proteomes" id="UP000830454">
    <property type="component" value="Chromosome"/>
</dbReference>
<keyword evidence="2" id="KW-1185">Reference proteome</keyword>
<evidence type="ECO:0000313" key="1">
    <source>
        <dbReference type="EMBL" id="UOX32677.1"/>
    </source>
</evidence>
<accession>A0ABY4HKE7</accession>
<gene>
    <name evidence="1" type="ORF">LXD69_11545</name>
</gene>
<dbReference type="InterPro" id="IPR038625">
    <property type="entry name" value="R_equi_Vir_sf"/>
</dbReference>
<dbReference type="RefSeq" id="WP_045972321.1">
    <property type="nucleotide sequence ID" value="NZ_CP090145.1"/>
</dbReference>
<reference evidence="1" key="1">
    <citation type="submission" date="2021-12" db="EMBL/GenBank/DDBJ databases">
        <authorList>
            <person name="Cha I.-T."/>
            <person name="Lee K.-E."/>
            <person name="Park S.-J."/>
        </authorList>
    </citation>
    <scope>NUCLEOTIDE SEQUENCE</scope>
    <source>
        <strain evidence="1">YSM-43</strain>
    </source>
</reference>
<dbReference type="EMBL" id="CP090145">
    <property type="protein sequence ID" value="UOX32677.1"/>
    <property type="molecule type" value="Genomic_DNA"/>
</dbReference>
<sequence length="158" mass="17736">MNDLKQNPKLIEAGDELIRKTLKVSMTDNEIDNYMLERSKLLDPIDAELEIKMVAVDGKLKCSPKDMNKYPYVWEHRVFGFGLINLKCEGLLGTGYKSWDNFWSNTTSIALTSVNLEFGIVGIIFFRKDGMPIGDFRSVNMGSLGFMAGGAAGGWERK</sequence>